<proteinExistence type="predicted"/>
<evidence type="ECO:0000313" key="1">
    <source>
        <dbReference type="Proteomes" id="UP000050761"/>
    </source>
</evidence>
<keyword evidence="1" id="KW-1185">Reference proteome</keyword>
<dbReference type="WBParaSite" id="HPBE_0001269901-mRNA-1">
    <property type="protein sequence ID" value="HPBE_0001269901-mRNA-1"/>
    <property type="gene ID" value="HPBE_0001269901"/>
</dbReference>
<dbReference type="AlphaFoldDB" id="A0A183FWA7"/>
<evidence type="ECO:0000313" key="2">
    <source>
        <dbReference type="WBParaSite" id="HPBE_0001269901-mRNA-1"/>
    </source>
</evidence>
<dbReference type="Proteomes" id="UP000050761">
    <property type="component" value="Unassembled WGS sequence"/>
</dbReference>
<name>A0A183FWA7_HELPZ</name>
<accession>A0A183FWA7</accession>
<reference evidence="2" key="1">
    <citation type="submission" date="2019-09" db="UniProtKB">
        <authorList>
            <consortium name="WormBaseParasite"/>
        </authorList>
    </citation>
    <scope>IDENTIFICATION</scope>
</reference>
<sequence length="144" mass="16393">LFIGWPLPSHKLLCGKILAAQENFACVLCQYSQRQNLTLALGDKFTQSHPLSQTTLLILSVARFVEILTQLDYRGTGDDMTFAWKIHHTADFVALICYFCTAMIVIRMMGNDSVEADELHLRFNNPLTIEESGDYLQLRHQEDS</sequence>
<organism evidence="1 2">
    <name type="scientific">Heligmosomoides polygyrus</name>
    <name type="common">Parasitic roundworm</name>
    <dbReference type="NCBI Taxonomy" id="6339"/>
    <lineage>
        <taxon>Eukaryota</taxon>
        <taxon>Metazoa</taxon>
        <taxon>Ecdysozoa</taxon>
        <taxon>Nematoda</taxon>
        <taxon>Chromadorea</taxon>
        <taxon>Rhabditida</taxon>
        <taxon>Rhabditina</taxon>
        <taxon>Rhabditomorpha</taxon>
        <taxon>Strongyloidea</taxon>
        <taxon>Heligmosomidae</taxon>
        <taxon>Heligmosomoides</taxon>
    </lineage>
</organism>
<protein>
    <submittedName>
        <fullName evidence="2">PKD_channel domain-containing protein</fullName>
    </submittedName>
</protein>